<reference evidence="1 2" key="1">
    <citation type="submission" date="2021-06" db="EMBL/GenBank/DDBJ databases">
        <authorList>
            <person name="Kallberg Y."/>
            <person name="Tangrot J."/>
            <person name="Rosling A."/>
        </authorList>
    </citation>
    <scope>NUCLEOTIDE SEQUENCE [LARGE SCALE GENOMIC DNA]</scope>
    <source>
        <strain evidence="1 2">120-4 pot B 10/14</strain>
    </source>
</reference>
<keyword evidence="2" id="KW-1185">Reference proteome</keyword>
<protein>
    <submittedName>
        <fullName evidence="1">41227_t:CDS:1</fullName>
    </submittedName>
</protein>
<evidence type="ECO:0000313" key="1">
    <source>
        <dbReference type="EMBL" id="CAG8845969.1"/>
    </source>
</evidence>
<dbReference type="EMBL" id="CAJVQB010081600">
    <property type="protein sequence ID" value="CAG8845969.1"/>
    <property type="molecule type" value="Genomic_DNA"/>
</dbReference>
<sequence>LPVARKDGIRQVERAQESAKIKHNNNLPLIEEIKKGELVLIYKASQQHSKSYKLHPKWKGPFVVHKILQKG</sequence>
<gene>
    <name evidence="1" type="ORF">GMARGA_LOCUS37925</name>
</gene>
<feature type="non-terminal residue" evidence="1">
    <location>
        <position position="1"/>
    </location>
</feature>
<proteinExistence type="predicted"/>
<evidence type="ECO:0000313" key="2">
    <source>
        <dbReference type="Proteomes" id="UP000789901"/>
    </source>
</evidence>
<name>A0ABN7X4V8_GIGMA</name>
<organism evidence="1 2">
    <name type="scientific">Gigaspora margarita</name>
    <dbReference type="NCBI Taxonomy" id="4874"/>
    <lineage>
        <taxon>Eukaryota</taxon>
        <taxon>Fungi</taxon>
        <taxon>Fungi incertae sedis</taxon>
        <taxon>Mucoromycota</taxon>
        <taxon>Glomeromycotina</taxon>
        <taxon>Glomeromycetes</taxon>
        <taxon>Diversisporales</taxon>
        <taxon>Gigasporaceae</taxon>
        <taxon>Gigaspora</taxon>
    </lineage>
</organism>
<comment type="caution">
    <text evidence="1">The sequence shown here is derived from an EMBL/GenBank/DDBJ whole genome shotgun (WGS) entry which is preliminary data.</text>
</comment>
<feature type="non-terminal residue" evidence="1">
    <location>
        <position position="71"/>
    </location>
</feature>
<dbReference type="Proteomes" id="UP000789901">
    <property type="component" value="Unassembled WGS sequence"/>
</dbReference>
<accession>A0ABN7X4V8</accession>